<dbReference type="WBParaSite" id="SSTP_0000717200.1">
    <property type="protein sequence ID" value="SSTP_0000717200.1"/>
    <property type="gene ID" value="SSTP_0000717200"/>
</dbReference>
<sequence>MAYNVKLLFFLLFSFLTLQGSSFFFFQRPEIIEIKNGIGRPNLIRLKKNVDIKEFCNQDSVLDCLMFSEVSNIKQCLNLICKTCYQTSDYKNIAKVCKFI</sequence>
<organism evidence="3">
    <name type="scientific">Strongyloides stercoralis</name>
    <name type="common">Threadworm</name>
    <dbReference type="NCBI Taxonomy" id="6248"/>
    <lineage>
        <taxon>Eukaryota</taxon>
        <taxon>Metazoa</taxon>
        <taxon>Ecdysozoa</taxon>
        <taxon>Nematoda</taxon>
        <taxon>Chromadorea</taxon>
        <taxon>Rhabditida</taxon>
        <taxon>Tylenchina</taxon>
        <taxon>Panagrolaimomorpha</taxon>
        <taxon>Strongyloidoidea</taxon>
        <taxon>Strongyloididae</taxon>
        <taxon>Strongyloides</taxon>
    </lineage>
</organism>
<keyword evidence="1" id="KW-0732">Signal</keyword>
<feature type="signal peptide" evidence="1">
    <location>
        <begin position="1"/>
        <end position="22"/>
    </location>
</feature>
<dbReference type="AlphaFoldDB" id="A0A0K0ECF7"/>
<evidence type="ECO:0000313" key="4">
    <source>
        <dbReference type="WBParaSite" id="TCONS_00006732.p1"/>
    </source>
</evidence>
<dbReference type="Proteomes" id="UP000035681">
    <property type="component" value="Unplaced"/>
</dbReference>
<reference evidence="3" key="1">
    <citation type="submission" date="2015-08" db="UniProtKB">
        <authorList>
            <consortium name="WormBaseParasite"/>
        </authorList>
    </citation>
    <scope>IDENTIFICATION</scope>
</reference>
<accession>A0A0K0ECF7</accession>
<feature type="chain" id="PRO_5005327822" evidence="1">
    <location>
        <begin position="23"/>
        <end position="100"/>
    </location>
</feature>
<evidence type="ECO:0000256" key="1">
    <source>
        <dbReference type="SAM" id="SignalP"/>
    </source>
</evidence>
<keyword evidence="2" id="KW-1185">Reference proteome</keyword>
<protein>
    <submittedName>
        <fullName evidence="4">ShKT domain-containing protein</fullName>
    </submittedName>
</protein>
<proteinExistence type="predicted"/>
<evidence type="ECO:0000313" key="2">
    <source>
        <dbReference type="Proteomes" id="UP000035681"/>
    </source>
</evidence>
<dbReference type="WBParaSite" id="TCONS_00006732.p1">
    <property type="protein sequence ID" value="TCONS_00006732.p1"/>
    <property type="gene ID" value="XLOC_004852"/>
</dbReference>
<evidence type="ECO:0000313" key="3">
    <source>
        <dbReference type="WBParaSite" id="SSTP_0000717200.1"/>
    </source>
</evidence>
<name>A0A0K0ECF7_STRER</name>